<organism evidence="1 2">
    <name type="scientific">Vibrio harveyi</name>
    <name type="common">Beneckea harveyi</name>
    <dbReference type="NCBI Taxonomy" id="669"/>
    <lineage>
        <taxon>Bacteria</taxon>
        <taxon>Pseudomonadati</taxon>
        <taxon>Pseudomonadota</taxon>
        <taxon>Gammaproteobacteria</taxon>
        <taxon>Vibrionales</taxon>
        <taxon>Vibrionaceae</taxon>
        <taxon>Vibrio</taxon>
    </lineage>
</organism>
<comment type="caution">
    <text evidence="1">The sequence shown here is derived from an EMBL/GenBank/DDBJ whole genome shotgun (WGS) entry which is preliminary data.</text>
</comment>
<feature type="non-terminal residue" evidence="1">
    <location>
        <position position="1"/>
    </location>
</feature>
<proteinExistence type="predicted"/>
<dbReference type="EMBL" id="AJSR01001896">
    <property type="protein sequence ID" value="EKM29868.1"/>
    <property type="molecule type" value="Genomic_DNA"/>
</dbReference>
<evidence type="ECO:0000313" key="2">
    <source>
        <dbReference type="Proteomes" id="UP000008367"/>
    </source>
</evidence>
<sequence length="16" mass="1843">NDDRVTEIHRTTLSVS</sequence>
<protein>
    <submittedName>
        <fullName evidence="1">Uncharacterized protein</fullName>
    </submittedName>
</protein>
<reference evidence="1 2" key="1">
    <citation type="submission" date="2012-10" db="EMBL/GenBank/DDBJ databases">
        <title>Genome sequence of Vibrio Cholerae HENC-02.</title>
        <authorList>
            <person name="Eppinger M."/>
            <person name="Hasan N.A."/>
            <person name="Sengamalay N."/>
            <person name="Hine E."/>
            <person name="Su Q."/>
            <person name="Daugherty S.C."/>
            <person name="Young S."/>
            <person name="Sadzewicz L."/>
            <person name="Tallon L."/>
            <person name="Cebula T.A."/>
            <person name="Ravel J."/>
            <person name="Colwell R.R."/>
        </authorList>
    </citation>
    <scope>NUCLEOTIDE SEQUENCE [LARGE SCALE GENOMIC DNA]</scope>
    <source>
        <strain evidence="1 2">HENC-02</strain>
    </source>
</reference>
<gene>
    <name evidence="1" type="ORF">VCHENC02_4351B</name>
</gene>
<accession>A0A454CTY3</accession>
<name>A0A454CTY3_VIBHA</name>
<dbReference type="AlphaFoldDB" id="A0A454CTY3"/>
<evidence type="ECO:0000313" key="1">
    <source>
        <dbReference type="EMBL" id="EKM29868.1"/>
    </source>
</evidence>
<dbReference type="Proteomes" id="UP000008367">
    <property type="component" value="Unassembled WGS sequence"/>
</dbReference>